<dbReference type="InterPro" id="IPR039703">
    <property type="entry name" value="Nta1"/>
</dbReference>
<dbReference type="PROSITE" id="PS50263">
    <property type="entry name" value="CN_HYDROLASE"/>
    <property type="match status" value="1"/>
</dbReference>
<dbReference type="InterPro" id="IPR036526">
    <property type="entry name" value="C-N_Hydrolase_sf"/>
</dbReference>
<proteinExistence type="predicted"/>
<dbReference type="EMBL" id="JAUEDM010000002">
    <property type="protein sequence ID" value="KAK3326466.1"/>
    <property type="molecule type" value="Genomic_DNA"/>
</dbReference>
<dbReference type="AlphaFoldDB" id="A0AAE0ILE1"/>
<feature type="region of interest" description="Disordered" evidence="1">
    <location>
        <begin position="649"/>
        <end position="698"/>
    </location>
</feature>
<feature type="region of interest" description="Disordered" evidence="1">
    <location>
        <begin position="335"/>
        <end position="374"/>
    </location>
</feature>
<dbReference type="SUPFAM" id="SSF56317">
    <property type="entry name" value="Carbon-nitrogen hydrolase"/>
    <property type="match status" value="1"/>
</dbReference>
<keyword evidence="4" id="KW-1185">Reference proteome</keyword>
<dbReference type="PANTHER" id="PTHR11750">
    <property type="entry name" value="PROTEIN N-TERMINAL AMIDASE"/>
    <property type="match status" value="1"/>
</dbReference>
<evidence type="ECO:0000313" key="3">
    <source>
        <dbReference type="EMBL" id="KAK3326466.1"/>
    </source>
</evidence>
<evidence type="ECO:0000259" key="2">
    <source>
        <dbReference type="PROSITE" id="PS50263"/>
    </source>
</evidence>
<reference evidence="3" key="1">
    <citation type="journal article" date="2023" name="Mol. Phylogenet. Evol.">
        <title>Genome-scale phylogeny and comparative genomics of the fungal order Sordariales.</title>
        <authorList>
            <person name="Hensen N."/>
            <person name="Bonometti L."/>
            <person name="Westerberg I."/>
            <person name="Brannstrom I.O."/>
            <person name="Guillou S."/>
            <person name="Cros-Aarteil S."/>
            <person name="Calhoun S."/>
            <person name="Haridas S."/>
            <person name="Kuo A."/>
            <person name="Mondo S."/>
            <person name="Pangilinan J."/>
            <person name="Riley R."/>
            <person name="LaButti K."/>
            <person name="Andreopoulos B."/>
            <person name="Lipzen A."/>
            <person name="Chen C."/>
            <person name="Yan M."/>
            <person name="Daum C."/>
            <person name="Ng V."/>
            <person name="Clum A."/>
            <person name="Steindorff A."/>
            <person name="Ohm R.A."/>
            <person name="Martin F."/>
            <person name="Silar P."/>
            <person name="Natvig D.O."/>
            <person name="Lalanne C."/>
            <person name="Gautier V."/>
            <person name="Ament-Velasquez S.L."/>
            <person name="Kruys A."/>
            <person name="Hutchinson M.I."/>
            <person name="Powell A.J."/>
            <person name="Barry K."/>
            <person name="Miller A.N."/>
            <person name="Grigoriev I.V."/>
            <person name="Debuchy R."/>
            <person name="Gladieux P."/>
            <person name="Hiltunen Thoren M."/>
            <person name="Johannesson H."/>
        </authorList>
    </citation>
    <scope>NUCLEOTIDE SEQUENCE</scope>
    <source>
        <strain evidence="3">CBS 118394</strain>
    </source>
</reference>
<comment type="caution">
    <text evidence="3">The sequence shown here is derived from an EMBL/GenBank/DDBJ whole genome shotgun (WGS) entry which is preliminary data.</text>
</comment>
<feature type="domain" description="CN hydrolase" evidence="2">
    <location>
        <begin position="1"/>
        <end position="283"/>
    </location>
</feature>
<reference evidence="3" key="2">
    <citation type="submission" date="2023-06" db="EMBL/GenBank/DDBJ databases">
        <authorList>
            <consortium name="Lawrence Berkeley National Laboratory"/>
            <person name="Haridas S."/>
            <person name="Hensen N."/>
            <person name="Bonometti L."/>
            <person name="Westerberg I."/>
            <person name="Brannstrom I.O."/>
            <person name="Guillou S."/>
            <person name="Cros-Aarteil S."/>
            <person name="Calhoun S."/>
            <person name="Kuo A."/>
            <person name="Mondo S."/>
            <person name="Pangilinan J."/>
            <person name="Riley R."/>
            <person name="Labutti K."/>
            <person name="Andreopoulos B."/>
            <person name="Lipzen A."/>
            <person name="Chen C."/>
            <person name="Yanf M."/>
            <person name="Daum C."/>
            <person name="Ng V."/>
            <person name="Clum A."/>
            <person name="Steindorff A."/>
            <person name="Ohm R."/>
            <person name="Martin F."/>
            <person name="Silar P."/>
            <person name="Natvig D."/>
            <person name="Lalanne C."/>
            <person name="Gautier V."/>
            <person name="Ament-Velasquez S.L."/>
            <person name="Kruys A."/>
            <person name="Hutchinson M.I."/>
            <person name="Powell A.J."/>
            <person name="Barry K."/>
            <person name="Miller A.N."/>
            <person name="Grigoriev I.V."/>
            <person name="Debuchy R."/>
            <person name="Gladieux P."/>
            <person name="Thoren M.H."/>
            <person name="Johannesson H."/>
        </authorList>
    </citation>
    <scope>NUCLEOTIDE SEQUENCE</scope>
    <source>
        <strain evidence="3">CBS 118394</strain>
    </source>
</reference>
<dbReference type="Gene3D" id="3.60.110.10">
    <property type="entry name" value="Carbon-nitrogen hydrolase"/>
    <property type="match status" value="1"/>
</dbReference>
<dbReference type="Pfam" id="PF00795">
    <property type="entry name" value="CN_hydrolase"/>
    <property type="match status" value="1"/>
</dbReference>
<accession>A0AAE0ILE1</accession>
<dbReference type="CDD" id="cd07566">
    <property type="entry name" value="ScNTA1_like"/>
    <property type="match status" value="1"/>
</dbReference>
<dbReference type="GO" id="GO:0030163">
    <property type="term" value="P:protein catabolic process"/>
    <property type="evidence" value="ECO:0007669"/>
    <property type="project" value="TreeGrafter"/>
</dbReference>
<gene>
    <name evidence="3" type="ORF">B0H66DRAFT_161144</name>
</gene>
<evidence type="ECO:0000313" key="4">
    <source>
        <dbReference type="Proteomes" id="UP001283341"/>
    </source>
</evidence>
<dbReference type="Proteomes" id="UP001283341">
    <property type="component" value="Unassembled WGS sequence"/>
</dbReference>
<dbReference type="InterPro" id="IPR003010">
    <property type="entry name" value="C-N_Hydrolase"/>
</dbReference>
<organism evidence="3 4">
    <name type="scientific">Apodospora peruviana</name>
    <dbReference type="NCBI Taxonomy" id="516989"/>
    <lineage>
        <taxon>Eukaryota</taxon>
        <taxon>Fungi</taxon>
        <taxon>Dikarya</taxon>
        <taxon>Ascomycota</taxon>
        <taxon>Pezizomycotina</taxon>
        <taxon>Sordariomycetes</taxon>
        <taxon>Sordariomycetidae</taxon>
        <taxon>Sordariales</taxon>
        <taxon>Lasiosphaeriaceae</taxon>
        <taxon>Apodospora</taxon>
    </lineage>
</organism>
<protein>
    <submittedName>
        <fullName evidence="3">Carbon-nitrogen hydrolase</fullName>
    </submittedName>
</protein>
<dbReference type="PANTHER" id="PTHR11750:SF26">
    <property type="entry name" value="PROTEIN N-TERMINAL AMIDASE"/>
    <property type="match status" value="1"/>
</dbReference>
<sequence>MKIACLQFAPQVGDVDNNLNRADSILNKTKASDLEGLDLLVLPELAFSGYNYQSLQHITPFLEPPGSGISSLWARTTALKYDCAVVVGYPEKVDVRAQWPASPEYYNSVLVVNGDGDTVANYRKSHLYYTDETWALEGKDGFYHGEIPGVGDTVLGIGMDLNPYKFEAQWDAFEFGFHAVAAEANVVVLTMAWNTEQDTRLFSRRPTEPDLQTLVYWVQRLEPLIRAEREGEVIVVCCNRTGSEDDVMYAGTSAVIGILAGEVYVYGVLGRGVKELLVVDTDNLPLSKLTDAINVETEYSYVEDMGEEFGTAEAADQLPQAVSSEVTMIEEDALQQEAPPPATPQEEDDDEDDLGPLPSSSISQFPPSDLRGDDRVKNLRSQLKLMIPTGPCINDPTTIETAIDEDDDDDDVIIDSPGVTNPPSPVQPMKLPKLTIPSSPWRFRRKPSPYPWQYKDGGGSQVFGGGKVCMTPVTPFDTGSPMVSAKSGPQSALSWRPTQAISYIIGSPIPENEVAVAGSFKHNSRKSSRQSSLERRFKIDLFSPDSPRAFEPPRKKVANKLDTMAVVAVGGGSEGAAASESIPHATTASDQQCKVEIIDNEQDAAVGEEEEPQSPVAAANLSELSAVLEGLRLAQGRPVSEISIPNLPPPLCEPAQNPCPDRPFSPKSHNASRNHSRNTTRDKCVSRYHPHQRQPERL</sequence>
<dbReference type="GO" id="GO:0008418">
    <property type="term" value="F:protein-N-terminal asparagine amidohydrolase activity"/>
    <property type="evidence" value="ECO:0007669"/>
    <property type="project" value="InterPro"/>
</dbReference>
<feature type="compositionally biased region" description="Acidic residues" evidence="1">
    <location>
        <begin position="345"/>
        <end position="354"/>
    </location>
</feature>
<dbReference type="GO" id="GO:0070773">
    <property type="term" value="F:protein-N-terminal glutamine amidohydrolase activity"/>
    <property type="evidence" value="ECO:0007669"/>
    <property type="project" value="InterPro"/>
</dbReference>
<name>A0AAE0ILE1_9PEZI</name>
<evidence type="ECO:0000256" key="1">
    <source>
        <dbReference type="SAM" id="MobiDB-lite"/>
    </source>
</evidence>
<keyword evidence="3" id="KW-0378">Hydrolase</keyword>